<dbReference type="PANTHER" id="PTHR13414">
    <property type="entry name" value="HUEL-CATION TRANSPORTER"/>
    <property type="match status" value="1"/>
</dbReference>
<evidence type="ECO:0000256" key="1">
    <source>
        <dbReference type="ARBA" id="ARBA00004141"/>
    </source>
</evidence>
<comment type="caution">
    <text evidence="8">The sequence shown here is derived from an EMBL/GenBank/DDBJ whole genome shotgun (WGS) entry which is preliminary data.</text>
</comment>
<dbReference type="AlphaFoldDB" id="A0A1F6CR19"/>
<name>A0A1F6CR19_9BACT</name>
<keyword evidence="4 6" id="KW-1133">Transmembrane helix</keyword>
<dbReference type="PANTHER" id="PTHR13414:SF9">
    <property type="entry name" value="PROTON-COUPLED ZINC ANTIPORTER SLC30A9, MITOCHONDRIAL"/>
    <property type="match status" value="1"/>
</dbReference>
<feature type="transmembrane region" description="Helical" evidence="6">
    <location>
        <begin position="158"/>
        <end position="183"/>
    </location>
</feature>
<evidence type="ECO:0000256" key="6">
    <source>
        <dbReference type="SAM" id="Phobius"/>
    </source>
</evidence>
<dbReference type="InterPro" id="IPR002524">
    <property type="entry name" value="Cation_efflux"/>
</dbReference>
<organism evidence="8 9">
    <name type="scientific">Candidatus Kaiserbacteria bacterium RIFCSPHIGHO2_01_FULL_54_36b</name>
    <dbReference type="NCBI Taxonomy" id="1798483"/>
    <lineage>
        <taxon>Bacteria</taxon>
        <taxon>Candidatus Kaiseribacteriota</taxon>
    </lineage>
</organism>
<feature type="transmembrane region" description="Helical" evidence="6">
    <location>
        <begin position="78"/>
        <end position="100"/>
    </location>
</feature>
<evidence type="ECO:0000256" key="5">
    <source>
        <dbReference type="ARBA" id="ARBA00023136"/>
    </source>
</evidence>
<dbReference type="NCBIfam" id="TIGR01297">
    <property type="entry name" value="CDF"/>
    <property type="match status" value="1"/>
</dbReference>
<comment type="subcellular location">
    <subcellularLocation>
        <location evidence="1">Membrane</location>
        <topology evidence="1">Multi-pass membrane protein</topology>
    </subcellularLocation>
</comment>
<dbReference type="InterPro" id="IPR027469">
    <property type="entry name" value="Cation_efflux_TMD_sf"/>
</dbReference>
<dbReference type="InterPro" id="IPR040177">
    <property type="entry name" value="SLC30A9"/>
</dbReference>
<sequence length="333" mass="36833">MNSTIGFRPVAAAVIGNTVVTIIKFFAASVSGSSSMFSEAIHSLADTANQILLLIGLRRSLKKADDSFEYGYGNELSFWALISACGIFFVGAGVTAYHGITSFLHPHEIEISFVVFAVLIAAFLIESYTLWVAATQLKKAFPRMRWGKRLAQADPSTLAVFLEDAVAVVGVFIAGVSITLSYYTESPVWDAVGSIIIATLLGVVAVVLIIKNRSYLLGRAIPETLQEEIVELLLREPAIEKVLDFKSVVLGFGVYRIKCDVEFNGGSLLGEAYQQKALRDQYEEVRDDYEAFKRFCADYADRIPRLMGKKIDDIEARIRKHHPGIRHIDIEIN</sequence>
<feature type="transmembrane region" description="Helical" evidence="6">
    <location>
        <begin position="189"/>
        <end position="210"/>
    </location>
</feature>
<feature type="transmembrane region" description="Helical" evidence="6">
    <location>
        <begin position="112"/>
        <end position="137"/>
    </location>
</feature>
<protein>
    <recommendedName>
        <fullName evidence="7">Cation efflux protein transmembrane domain-containing protein</fullName>
    </recommendedName>
</protein>
<evidence type="ECO:0000313" key="9">
    <source>
        <dbReference type="Proteomes" id="UP000176445"/>
    </source>
</evidence>
<dbReference type="GO" id="GO:0006882">
    <property type="term" value="P:intracellular zinc ion homeostasis"/>
    <property type="evidence" value="ECO:0007669"/>
    <property type="project" value="TreeGrafter"/>
</dbReference>
<gene>
    <name evidence="8" type="ORF">A2704_06740</name>
</gene>
<keyword evidence="5 6" id="KW-0472">Membrane</keyword>
<evidence type="ECO:0000256" key="3">
    <source>
        <dbReference type="ARBA" id="ARBA00022692"/>
    </source>
</evidence>
<reference evidence="8 9" key="1">
    <citation type="journal article" date="2016" name="Nat. Commun.">
        <title>Thousands of microbial genomes shed light on interconnected biogeochemical processes in an aquifer system.</title>
        <authorList>
            <person name="Anantharaman K."/>
            <person name="Brown C.T."/>
            <person name="Hug L.A."/>
            <person name="Sharon I."/>
            <person name="Castelle C.J."/>
            <person name="Probst A.J."/>
            <person name="Thomas B.C."/>
            <person name="Singh A."/>
            <person name="Wilkins M.J."/>
            <person name="Karaoz U."/>
            <person name="Brodie E.L."/>
            <person name="Williams K.H."/>
            <person name="Hubbard S.S."/>
            <person name="Banfield J.F."/>
        </authorList>
    </citation>
    <scope>NUCLEOTIDE SEQUENCE [LARGE SCALE GENOMIC DNA]</scope>
</reference>
<dbReference type="EMBL" id="MFKW01000022">
    <property type="protein sequence ID" value="OGG51594.1"/>
    <property type="molecule type" value="Genomic_DNA"/>
</dbReference>
<keyword evidence="3 6" id="KW-0812">Transmembrane</keyword>
<keyword evidence="2" id="KW-0813">Transport</keyword>
<evidence type="ECO:0000256" key="4">
    <source>
        <dbReference type="ARBA" id="ARBA00022989"/>
    </source>
</evidence>
<dbReference type="GO" id="GO:0016020">
    <property type="term" value="C:membrane"/>
    <property type="evidence" value="ECO:0007669"/>
    <property type="project" value="UniProtKB-SubCell"/>
</dbReference>
<evidence type="ECO:0000259" key="7">
    <source>
        <dbReference type="Pfam" id="PF01545"/>
    </source>
</evidence>
<dbReference type="InterPro" id="IPR058533">
    <property type="entry name" value="Cation_efflux_TM"/>
</dbReference>
<dbReference type="GO" id="GO:0006829">
    <property type="term" value="P:zinc ion transport"/>
    <property type="evidence" value="ECO:0007669"/>
    <property type="project" value="InterPro"/>
</dbReference>
<dbReference type="Gene3D" id="1.20.1510.10">
    <property type="entry name" value="Cation efflux protein transmembrane domain"/>
    <property type="match status" value="1"/>
</dbReference>
<dbReference type="Pfam" id="PF01545">
    <property type="entry name" value="Cation_efflux"/>
    <property type="match status" value="1"/>
</dbReference>
<dbReference type="GO" id="GO:0008324">
    <property type="term" value="F:monoatomic cation transmembrane transporter activity"/>
    <property type="evidence" value="ECO:0007669"/>
    <property type="project" value="InterPro"/>
</dbReference>
<proteinExistence type="predicted"/>
<dbReference type="Proteomes" id="UP000176445">
    <property type="component" value="Unassembled WGS sequence"/>
</dbReference>
<feature type="transmembrane region" description="Helical" evidence="6">
    <location>
        <begin position="7"/>
        <end position="28"/>
    </location>
</feature>
<evidence type="ECO:0000313" key="8">
    <source>
        <dbReference type="EMBL" id="OGG51594.1"/>
    </source>
</evidence>
<feature type="domain" description="Cation efflux protein transmembrane" evidence="7">
    <location>
        <begin position="11"/>
        <end position="217"/>
    </location>
</feature>
<dbReference type="SUPFAM" id="SSF161111">
    <property type="entry name" value="Cation efflux protein transmembrane domain-like"/>
    <property type="match status" value="1"/>
</dbReference>
<accession>A0A1F6CR19</accession>
<evidence type="ECO:0000256" key="2">
    <source>
        <dbReference type="ARBA" id="ARBA00022448"/>
    </source>
</evidence>